<dbReference type="RefSeq" id="WP_396684282.1">
    <property type="nucleotide sequence ID" value="NZ_JBIRPU010000026.1"/>
</dbReference>
<accession>A0ABW7SRF3</accession>
<feature type="transmembrane region" description="Helical" evidence="2">
    <location>
        <begin position="197"/>
        <end position="216"/>
    </location>
</feature>
<keyword evidence="2" id="KW-0472">Membrane</keyword>
<keyword evidence="2" id="KW-0812">Transmembrane</keyword>
<sequence>MSSSQPAPSSSDDAARPGPEESYREFRRPVLALALCTGTAGFLDAFAFLRYGTFVANQSGNLIFLGIGPVGWHQDWPASGASLLAFAAAAGVVSWIRSLPGRWSPALRGLGATALTLSLWTFLNVLLHYGQHGPVSRAVLAAAGGLATGAFTTLFVRTAGVTTTITYQSGTVVKTGGHIVRWVAPGTDRDRARQASLLGLLTLVCYSVGGGIGAVAQQQQPHWVPAWGLLALVPVALLVRRARVGT</sequence>
<feature type="transmembrane region" description="Helical" evidence="2">
    <location>
        <begin position="135"/>
        <end position="156"/>
    </location>
</feature>
<organism evidence="3 4">
    <name type="scientific">Micromonospora rubida</name>
    <dbReference type="NCBI Taxonomy" id="2697657"/>
    <lineage>
        <taxon>Bacteria</taxon>
        <taxon>Bacillati</taxon>
        <taxon>Actinomycetota</taxon>
        <taxon>Actinomycetes</taxon>
        <taxon>Micromonosporales</taxon>
        <taxon>Micromonosporaceae</taxon>
        <taxon>Micromonospora</taxon>
    </lineage>
</organism>
<gene>
    <name evidence="3" type="ORF">ACH4OY_26925</name>
</gene>
<evidence type="ECO:0000313" key="4">
    <source>
        <dbReference type="Proteomes" id="UP001611075"/>
    </source>
</evidence>
<comment type="caution">
    <text evidence="3">The sequence shown here is derived from an EMBL/GenBank/DDBJ whole genome shotgun (WGS) entry which is preliminary data.</text>
</comment>
<dbReference type="EMBL" id="JBIRPU010000026">
    <property type="protein sequence ID" value="MFI0796289.1"/>
    <property type="molecule type" value="Genomic_DNA"/>
</dbReference>
<dbReference type="InterPro" id="IPR010699">
    <property type="entry name" value="DUF1275"/>
</dbReference>
<feature type="transmembrane region" description="Helical" evidence="2">
    <location>
        <begin position="222"/>
        <end position="239"/>
    </location>
</feature>
<dbReference type="PANTHER" id="PTHR37314:SF4">
    <property type="entry name" value="UPF0700 TRANSMEMBRANE PROTEIN YOAK"/>
    <property type="match status" value="1"/>
</dbReference>
<evidence type="ECO:0000256" key="1">
    <source>
        <dbReference type="SAM" id="MobiDB-lite"/>
    </source>
</evidence>
<feature type="compositionally biased region" description="Low complexity" evidence="1">
    <location>
        <begin position="1"/>
        <end position="12"/>
    </location>
</feature>
<keyword evidence="2" id="KW-1133">Transmembrane helix</keyword>
<reference evidence="3 4" key="1">
    <citation type="submission" date="2024-10" db="EMBL/GenBank/DDBJ databases">
        <title>The Natural Products Discovery Center: Release of the First 8490 Sequenced Strains for Exploring Actinobacteria Biosynthetic Diversity.</title>
        <authorList>
            <person name="Kalkreuter E."/>
            <person name="Kautsar S.A."/>
            <person name="Yang D."/>
            <person name="Bader C.D."/>
            <person name="Teijaro C.N."/>
            <person name="Fluegel L."/>
            <person name="Davis C.M."/>
            <person name="Simpson J.R."/>
            <person name="Lauterbach L."/>
            <person name="Steele A.D."/>
            <person name="Gui C."/>
            <person name="Meng S."/>
            <person name="Li G."/>
            <person name="Viehrig K."/>
            <person name="Ye F."/>
            <person name="Su P."/>
            <person name="Kiefer A.F."/>
            <person name="Nichols A."/>
            <person name="Cepeda A.J."/>
            <person name="Yan W."/>
            <person name="Fan B."/>
            <person name="Jiang Y."/>
            <person name="Adhikari A."/>
            <person name="Zheng C.-J."/>
            <person name="Schuster L."/>
            <person name="Cowan T.M."/>
            <person name="Smanski M.J."/>
            <person name="Chevrette M.G."/>
            <person name="De Carvalho L.P.S."/>
            <person name="Shen B."/>
        </authorList>
    </citation>
    <scope>NUCLEOTIDE SEQUENCE [LARGE SCALE GENOMIC DNA]</scope>
    <source>
        <strain evidence="3 4">NPDC021253</strain>
    </source>
</reference>
<proteinExistence type="predicted"/>
<keyword evidence="4" id="KW-1185">Reference proteome</keyword>
<evidence type="ECO:0000313" key="3">
    <source>
        <dbReference type="EMBL" id="MFI0796289.1"/>
    </source>
</evidence>
<evidence type="ECO:0000256" key="2">
    <source>
        <dbReference type="SAM" id="Phobius"/>
    </source>
</evidence>
<feature type="region of interest" description="Disordered" evidence="1">
    <location>
        <begin position="1"/>
        <end position="20"/>
    </location>
</feature>
<feature type="transmembrane region" description="Helical" evidence="2">
    <location>
        <begin position="76"/>
        <end position="97"/>
    </location>
</feature>
<dbReference type="PANTHER" id="PTHR37314">
    <property type="entry name" value="SLR0142 PROTEIN"/>
    <property type="match status" value="1"/>
</dbReference>
<protein>
    <submittedName>
        <fullName evidence="3">DUF1275 family protein</fullName>
    </submittedName>
</protein>
<feature type="transmembrane region" description="Helical" evidence="2">
    <location>
        <begin position="109"/>
        <end position="129"/>
    </location>
</feature>
<name>A0ABW7SRF3_9ACTN</name>
<dbReference type="Pfam" id="PF06912">
    <property type="entry name" value="DUF1275"/>
    <property type="match status" value="1"/>
</dbReference>
<dbReference type="Proteomes" id="UP001611075">
    <property type="component" value="Unassembled WGS sequence"/>
</dbReference>
<feature type="transmembrane region" description="Helical" evidence="2">
    <location>
        <begin position="30"/>
        <end position="56"/>
    </location>
</feature>